<protein>
    <recommendedName>
        <fullName evidence="6">RING-type domain-containing protein</fullName>
    </recommendedName>
</protein>
<keyword evidence="2 4" id="KW-0863">Zinc-finger</keyword>
<feature type="transmembrane region" description="Helical" evidence="5">
    <location>
        <begin position="80"/>
        <end position="106"/>
    </location>
</feature>
<dbReference type="GO" id="GO:0005634">
    <property type="term" value="C:nucleus"/>
    <property type="evidence" value="ECO:0007669"/>
    <property type="project" value="TreeGrafter"/>
</dbReference>
<keyword evidence="5" id="KW-0812">Transmembrane</keyword>
<dbReference type="SUPFAM" id="SSF57850">
    <property type="entry name" value="RING/U-box"/>
    <property type="match status" value="1"/>
</dbReference>
<keyword evidence="3" id="KW-0862">Zinc</keyword>
<proteinExistence type="predicted"/>
<accession>A0AAU9I986</accession>
<comment type="caution">
    <text evidence="7">The sequence shown here is derived from an EMBL/GenBank/DDBJ whole genome shotgun (WGS) entry which is preliminary data.</text>
</comment>
<gene>
    <name evidence="7" type="ORF">BSTOLATCC_MIC170</name>
</gene>
<evidence type="ECO:0000256" key="2">
    <source>
        <dbReference type="ARBA" id="ARBA00022771"/>
    </source>
</evidence>
<dbReference type="PANTHER" id="PTHR45931">
    <property type="entry name" value="SI:CH211-59O9.10"/>
    <property type="match status" value="1"/>
</dbReference>
<evidence type="ECO:0000256" key="4">
    <source>
        <dbReference type="PROSITE-ProRule" id="PRU00175"/>
    </source>
</evidence>
<evidence type="ECO:0000256" key="1">
    <source>
        <dbReference type="ARBA" id="ARBA00022723"/>
    </source>
</evidence>
<dbReference type="GO" id="GO:0008270">
    <property type="term" value="F:zinc ion binding"/>
    <property type="evidence" value="ECO:0007669"/>
    <property type="project" value="UniProtKB-KW"/>
</dbReference>
<reference evidence="7" key="1">
    <citation type="submission" date="2021-09" db="EMBL/GenBank/DDBJ databases">
        <authorList>
            <consortium name="AG Swart"/>
            <person name="Singh M."/>
            <person name="Singh A."/>
            <person name="Seah K."/>
            <person name="Emmerich C."/>
        </authorList>
    </citation>
    <scope>NUCLEOTIDE SEQUENCE</scope>
    <source>
        <strain evidence="7">ATCC30299</strain>
    </source>
</reference>
<dbReference type="InterPro" id="IPR013083">
    <property type="entry name" value="Znf_RING/FYVE/PHD"/>
</dbReference>
<feature type="domain" description="RING-type" evidence="6">
    <location>
        <begin position="215"/>
        <end position="256"/>
    </location>
</feature>
<dbReference type="PROSITE" id="PS50089">
    <property type="entry name" value="ZF_RING_2"/>
    <property type="match status" value="1"/>
</dbReference>
<dbReference type="Pfam" id="PF13639">
    <property type="entry name" value="zf-RING_2"/>
    <property type="match status" value="1"/>
</dbReference>
<dbReference type="InterPro" id="IPR051834">
    <property type="entry name" value="RING_finger_E3_ligase"/>
</dbReference>
<organism evidence="7 8">
    <name type="scientific">Blepharisma stoltei</name>
    <dbReference type="NCBI Taxonomy" id="1481888"/>
    <lineage>
        <taxon>Eukaryota</taxon>
        <taxon>Sar</taxon>
        <taxon>Alveolata</taxon>
        <taxon>Ciliophora</taxon>
        <taxon>Postciliodesmatophora</taxon>
        <taxon>Heterotrichea</taxon>
        <taxon>Heterotrichida</taxon>
        <taxon>Blepharismidae</taxon>
        <taxon>Blepharisma</taxon>
    </lineage>
</organism>
<dbReference type="EMBL" id="CAJZBQ010000001">
    <property type="protein sequence ID" value="CAG9309956.1"/>
    <property type="molecule type" value="Genomic_DNA"/>
</dbReference>
<evidence type="ECO:0000256" key="3">
    <source>
        <dbReference type="ARBA" id="ARBA00022833"/>
    </source>
</evidence>
<dbReference type="Gene3D" id="3.30.40.10">
    <property type="entry name" value="Zinc/RING finger domain, C3HC4 (zinc finger)"/>
    <property type="match status" value="1"/>
</dbReference>
<keyword evidence="5" id="KW-1133">Transmembrane helix</keyword>
<dbReference type="InterPro" id="IPR001841">
    <property type="entry name" value="Znf_RING"/>
</dbReference>
<feature type="transmembrane region" description="Helical" evidence="5">
    <location>
        <begin position="40"/>
        <end position="59"/>
    </location>
</feature>
<sequence>MPTIRLSCNDVFIGLAIFYAGAELVIAWSDFQYCSKPIHIWLLISCLILGLFRLAHALGDPDADEMNEPWCFKLFTSNSGFRSCIVVGILYPFFLCWILLGTFWYAEVESKDADLITTEDVNQRCFKDQQQSWYFVLWLMIFYVWIIAYTTSIMISAMVYFRNRDIRGQYVRLTEQYGDDPAPRLSPHMQGLSPGSILRFNVQTIEASEANINQCTVCLEDFRAREKVRIMPCGHKFHLQCIDVWLMRQSNCPNCKRDLRANREAMPLIPI</sequence>
<dbReference type="CDD" id="cd16454">
    <property type="entry name" value="RING-H2_PA-TM-RING"/>
    <property type="match status" value="1"/>
</dbReference>
<dbReference type="AlphaFoldDB" id="A0AAU9I986"/>
<keyword evidence="5" id="KW-0472">Membrane</keyword>
<evidence type="ECO:0000259" key="6">
    <source>
        <dbReference type="PROSITE" id="PS50089"/>
    </source>
</evidence>
<feature type="transmembrane region" description="Helical" evidence="5">
    <location>
        <begin position="136"/>
        <end position="161"/>
    </location>
</feature>
<feature type="transmembrane region" description="Helical" evidence="5">
    <location>
        <begin position="12"/>
        <end position="28"/>
    </location>
</feature>
<keyword evidence="8" id="KW-1185">Reference proteome</keyword>
<dbReference type="GO" id="GO:0061630">
    <property type="term" value="F:ubiquitin protein ligase activity"/>
    <property type="evidence" value="ECO:0007669"/>
    <property type="project" value="TreeGrafter"/>
</dbReference>
<dbReference type="SMART" id="SM00184">
    <property type="entry name" value="RING"/>
    <property type="match status" value="1"/>
</dbReference>
<evidence type="ECO:0000313" key="8">
    <source>
        <dbReference type="Proteomes" id="UP001162131"/>
    </source>
</evidence>
<evidence type="ECO:0000313" key="7">
    <source>
        <dbReference type="EMBL" id="CAG9309956.1"/>
    </source>
</evidence>
<keyword evidence="1" id="KW-0479">Metal-binding</keyword>
<name>A0AAU9I986_9CILI</name>
<dbReference type="Proteomes" id="UP001162131">
    <property type="component" value="Unassembled WGS sequence"/>
</dbReference>
<dbReference type="GO" id="GO:0006511">
    <property type="term" value="P:ubiquitin-dependent protein catabolic process"/>
    <property type="evidence" value="ECO:0007669"/>
    <property type="project" value="TreeGrafter"/>
</dbReference>
<dbReference type="PANTHER" id="PTHR45931:SF3">
    <property type="entry name" value="RING ZINC FINGER-CONTAINING PROTEIN"/>
    <property type="match status" value="1"/>
</dbReference>
<evidence type="ECO:0000256" key="5">
    <source>
        <dbReference type="SAM" id="Phobius"/>
    </source>
</evidence>